<evidence type="ECO:0000256" key="2">
    <source>
        <dbReference type="SAM" id="MobiDB-lite"/>
    </source>
</evidence>
<proteinExistence type="predicted"/>
<organism evidence="3 4">
    <name type="scientific">Gymnopilus junonius</name>
    <name type="common">Spectacular rustgill mushroom</name>
    <name type="synonym">Gymnopilus spectabilis subsp. junonius</name>
    <dbReference type="NCBI Taxonomy" id="109634"/>
    <lineage>
        <taxon>Eukaryota</taxon>
        <taxon>Fungi</taxon>
        <taxon>Dikarya</taxon>
        <taxon>Basidiomycota</taxon>
        <taxon>Agaricomycotina</taxon>
        <taxon>Agaricomycetes</taxon>
        <taxon>Agaricomycetidae</taxon>
        <taxon>Agaricales</taxon>
        <taxon>Agaricineae</taxon>
        <taxon>Hymenogastraceae</taxon>
        <taxon>Gymnopilus</taxon>
    </lineage>
</organism>
<sequence>MNLLTKVLMRSAKPVDKEPPKSREMSKKTQTRSSAKKEAVYAVAKKNAKELATSGVNTLKETQERLLEMFDQELQFQKLEKDCRQPLVTHEEIFSNLQEAYTPLCEEMLRKRQEKIADVSRMLKNNKPARQEALKDMSKKARHQLEQAKLREKEATDAAELIKRIKILLRN</sequence>
<keyword evidence="4" id="KW-1185">Reference proteome</keyword>
<gene>
    <name evidence="3" type="ORF">CPB84DRAFT_745602</name>
</gene>
<dbReference type="AlphaFoldDB" id="A0A9P5NZY6"/>
<comment type="caution">
    <text evidence="3">The sequence shown here is derived from an EMBL/GenBank/DDBJ whole genome shotgun (WGS) entry which is preliminary data.</text>
</comment>
<feature type="coiled-coil region" evidence="1">
    <location>
        <begin position="131"/>
        <end position="158"/>
    </location>
</feature>
<evidence type="ECO:0000313" key="4">
    <source>
        <dbReference type="Proteomes" id="UP000724874"/>
    </source>
</evidence>
<reference evidence="3" key="1">
    <citation type="submission" date="2020-11" db="EMBL/GenBank/DDBJ databases">
        <authorList>
            <consortium name="DOE Joint Genome Institute"/>
            <person name="Ahrendt S."/>
            <person name="Riley R."/>
            <person name="Andreopoulos W."/>
            <person name="LaButti K."/>
            <person name="Pangilinan J."/>
            <person name="Ruiz-duenas F.J."/>
            <person name="Barrasa J.M."/>
            <person name="Sanchez-Garcia M."/>
            <person name="Camarero S."/>
            <person name="Miyauchi S."/>
            <person name="Serrano A."/>
            <person name="Linde D."/>
            <person name="Babiker R."/>
            <person name="Drula E."/>
            <person name="Ayuso-Fernandez I."/>
            <person name="Pacheco R."/>
            <person name="Padilla G."/>
            <person name="Ferreira P."/>
            <person name="Barriuso J."/>
            <person name="Kellner H."/>
            <person name="Castanera R."/>
            <person name="Alfaro M."/>
            <person name="Ramirez L."/>
            <person name="Pisabarro A.G."/>
            <person name="Kuo A."/>
            <person name="Tritt A."/>
            <person name="Lipzen A."/>
            <person name="He G."/>
            <person name="Yan M."/>
            <person name="Ng V."/>
            <person name="Cullen D."/>
            <person name="Martin F."/>
            <person name="Rosso M.-N."/>
            <person name="Henrissat B."/>
            <person name="Hibbett D."/>
            <person name="Martinez A.T."/>
            <person name="Grigoriev I.V."/>
        </authorList>
    </citation>
    <scope>NUCLEOTIDE SEQUENCE</scope>
    <source>
        <strain evidence="3">AH 44721</strain>
    </source>
</reference>
<feature type="region of interest" description="Disordered" evidence="2">
    <location>
        <begin position="1"/>
        <end position="40"/>
    </location>
</feature>
<dbReference type="Proteomes" id="UP000724874">
    <property type="component" value="Unassembled WGS sequence"/>
</dbReference>
<feature type="compositionally biased region" description="Basic and acidic residues" evidence="2">
    <location>
        <begin position="13"/>
        <end position="27"/>
    </location>
</feature>
<accession>A0A9P5NZY6</accession>
<dbReference type="OrthoDB" id="3264586at2759"/>
<keyword evidence="1" id="KW-0175">Coiled coil</keyword>
<evidence type="ECO:0000313" key="3">
    <source>
        <dbReference type="EMBL" id="KAF8912018.1"/>
    </source>
</evidence>
<evidence type="ECO:0000256" key="1">
    <source>
        <dbReference type="SAM" id="Coils"/>
    </source>
</evidence>
<protein>
    <submittedName>
        <fullName evidence="3">Uncharacterized protein</fullName>
    </submittedName>
</protein>
<name>A0A9P5NZY6_GYMJU</name>
<dbReference type="EMBL" id="JADNYJ010000003">
    <property type="protein sequence ID" value="KAF8912018.1"/>
    <property type="molecule type" value="Genomic_DNA"/>
</dbReference>